<evidence type="ECO:0000313" key="2">
    <source>
        <dbReference type="Proteomes" id="UP000554965"/>
    </source>
</evidence>
<organism evidence="1 2">
    <name type="scientific">Mycobacterium simulans</name>
    <dbReference type="NCBI Taxonomy" id="627089"/>
    <lineage>
        <taxon>Bacteria</taxon>
        <taxon>Bacillati</taxon>
        <taxon>Actinomycetota</taxon>
        <taxon>Actinomycetes</taxon>
        <taxon>Mycobacteriales</taxon>
        <taxon>Mycobacteriaceae</taxon>
        <taxon>Mycobacterium</taxon>
    </lineage>
</organism>
<reference evidence="1 2" key="1">
    <citation type="submission" date="2017-10" db="EMBL/GenBank/DDBJ databases">
        <authorList>
            <consortium name="Urmite Genomes"/>
        </authorList>
    </citation>
    <scope>NUCLEOTIDE SEQUENCE [LARGE SCALE GENOMIC DNA]</scope>
    <source>
        <strain evidence="1 2">FB-527</strain>
    </source>
</reference>
<gene>
    <name evidence="1" type="ORF">MSIMFB_05630</name>
</gene>
<evidence type="ECO:0000313" key="1">
    <source>
        <dbReference type="EMBL" id="SOJ58150.1"/>
    </source>
</evidence>
<sequence length="147" mass="15215">MKGILAYMSTPVSLLNRILAAQTANSMLRGDDLRNAGREIAALALGGGYALMAVDDAGERIIGAALLADEGVRAVDSSRRLDNQSVLLVAGHFAGTTGIVLKADLARSLGARLIHAAFLGEAGVNTANIHGCDLITSLASRRHLIAL</sequence>
<dbReference type="AlphaFoldDB" id="A0A7Z7ITA8"/>
<dbReference type="EMBL" id="OCTY01000002">
    <property type="protein sequence ID" value="SOJ58150.1"/>
    <property type="molecule type" value="Genomic_DNA"/>
</dbReference>
<protein>
    <submittedName>
        <fullName evidence="1">Uncharacterized protein</fullName>
    </submittedName>
</protein>
<keyword evidence="2" id="KW-1185">Reference proteome</keyword>
<dbReference type="Proteomes" id="UP000554965">
    <property type="component" value="Unassembled WGS sequence"/>
</dbReference>
<comment type="caution">
    <text evidence="1">The sequence shown here is derived from an EMBL/GenBank/DDBJ whole genome shotgun (WGS) entry which is preliminary data.</text>
</comment>
<proteinExistence type="predicted"/>
<accession>A0A7Z7ITA8</accession>
<name>A0A7Z7ITA8_9MYCO</name>